<evidence type="ECO:0000256" key="1">
    <source>
        <dbReference type="ARBA" id="ARBA00022448"/>
    </source>
</evidence>
<evidence type="ECO:0000256" key="4">
    <source>
        <dbReference type="ARBA" id="ARBA00022741"/>
    </source>
</evidence>
<keyword evidence="4" id="KW-0547">Nucleotide-binding</keyword>
<dbReference type="SUPFAM" id="SSF52540">
    <property type="entry name" value="P-loop containing nucleoside triphosphate hydrolases"/>
    <property type="match status" value="1"/>
</dbReference>
<keyword evidence="1" id="KW-0813">Transport</keyword>
<sequence>MSWLEASFQHQEGSFSLSTSFSMEKEIGVLFGPSGSGKSMTLRLLCGLIKPSGLGELKIDGRALQGPDSWTRPKDRNIAIVFQDLALFPHMTVKENVLFPLGKRARPEALKWIKRLGLEEKAGEMPHRLSGGQRQRVALARALASSPDLLLLDEPFSALDTPLRRSLRRELKDLHRETGTPMIYVTHQMEDVCSMGDRVFLMREGSISGEVDLKNLTSADSASWHHLGWGNMVEGSVRKGRGATVFEWPGGSVILPPSVKEEGPASAFVPSDRISIVYPSIPLDPSFVENTMTGTVIERYIMGRRCHLQVEIGNHLWQVEFPSTSYEVLGIEEGSKVTMAVRPKDISIIPKRR</sequence>
<keyword evidence="6" id="KW-0408">Iron</keyword>
<keyword evidence="2" id="KW-1003">Cell membrane</keyword>
<dbReference type="Pfam" id="PF00005">
    <property type="entry name" value="ABC_tran"/>
    <property type="match status" value="1"/>
</dbReference>
<keyword evidence="8" id="KW-0472">Membrane</keyword>
<dbReference type="GO" id="GO:0005524">
    <property type="term" value="F:ATP binding"/>
    <property type="evidence" value="ECO:0007669"/>
    <property type="project" value="UniProtKB-KW"/>
</dbReference>
<dbReference type="PROSITE" id="PS00211">
    <property type="entry name" value="ABC_TRANSPORTER_1"/>
    <property type="match status" value="1"/>
</dbReference>
<evidence type="ECO:0000256" key="8">
    <source>
        <dbReference type="ARBA" id="ARBA00023136"/>
    </source>
</evidence>
<dbReference type="InterPro" id="IPR017871">
    <property type="entry name" value="ABC_transporter-like_CS"/>
</dbReference>
<dbReference type="InterPro" id="IPR050093">
    <property type="entry name" value="ABC_SmlMolc_Importer"/>
</dbReference>
<keyword evidence="11" id="KW-1185">Reference proteome</keyword>
<reference evidence="11" key="1">
    <citation type="submission" date="2017-04" db="EMBL/GenBank/DDBJ databases">
        <authorList>
            <person name="Varghese N."/>
            <person name="Submissions S."/>
        </authorList>
    </citation>
    <scope>NUCLEOTIDE SEQUENCE [LARGE SCALE GENOMIC DNA]</scope>
    <source>
        <strain evidence="11">USBA 82</strain>
    </source>
</reference>
<dbReference type="PANTHER" id="PTHR42781">
    <property type="entry name" value="SPERMIDINE/PUTRESCINE IMPORT ATP-BINDING PROTEIN POTA"/>
    <property type="match status" value="1"/>
</dbReference>
<accession>A0A1X7KK20</accession>
<name>A0A1X7KK20_9BACT</name>
<dbReference type="EMBL" id="FXBB01000030">
    <property type="protein sequence ID" value="SMG41635.1"/>
    <property type="molecule type" value="Genomic_DNA"/>
</dbReference>
<dbReference type="GO" id="GO:0016020">
    <property type="term" value="C:membrane"/>
    <property type="evidence" value="ECO:0007669"/>
    <property type="project" value="InterPro"/>
</dbReference>
<evidence type="ECO:0000256" key="7">
    <source>
        <dbReference type="ARBA" id="ARBA00023065"/>
    </source>
</evidence>
<dbReference type="SUPFAM" id="SSF50331">
    <property type="entry name" value="MOP-like"/>
    <property type="match status" value="1"/>
</dbReference>
<dbReference type="CDD" id="cd03259">
    <property type="entry name" value="ABC_Carb_Solutes_like"/>
    <property type="match status" value="1"/>
</dbReference>
<dbReference type="InterPro" id="IPR008995">
    <property type="entry name" value="Mo/tungstate-bd_C_term_dom"/>
</dbReference>
<dbReference type="SMART" id="SM00382">
    <property type="entry name" value="AAA"/>
    <property type="match status" value="1"/>
</dbReference>
<dbReference type="PANTHER" id="PTHR42781:SF4">
    <property type="entry name" value="SPERMIDINE_PUTRESCINE IMPORT ATP-BINDING PROTEIN POTA"/>
    <property type="match status" value="1"/>
</dbReference>
<dbReference type="Proteomes" id="UP000193355">
    <property type="component" value="Unassembled WGS sequence"/>
</dbReference>
<evidence type="ECO:0000313" key="11">
    <source>
        <dbReference type="Proteomes" id="UP000193355"/>
    </source>
</evidence>
<evidence type="ECO:0000313" key="10">
    <source>
        <dbReference type="EMBL" id="SMG41635.1"/>
    </source>
</evidence>
<evidence type="ECO:0000256" key="6">
    <source>
        <dbReference type="ARBA" id="ARBA00023004"/>
    </source>
</evidence>
<dbReference type="InterPro" id="IPR003439">
    <property type="entry name" value="ABC_transporter-like_ATP-bd"/>
</dbReference>
<evidence type="ECO:0000256" key="2">
    <source>
        <dbReference type="ARBA" id="ARBA00022475"/>
    </source>
</evidence>
<dbReference type="GO" id="GO:0015408">
    <property type="term" value="F:ABC-type ferric iron transporter activity"/>
    <property type="evidence" value="ECO:0007669"/>
    <property type="project" value="InterPro"/>
</dbReference>
<proteinExistence type="predicted"/>
<dbReference type="AlphaFoldDB" id="A0A1X7KK20"/>
<keyword evidence="5 10" id="KW-0067">ATP-binding</keyword>
<dbReference type="PROSITE" id="PS50893">
    <property type="entry name" value="ABC_TRANSPORTER_2"/>
    <property type="match status" value="1"/>
</dbReference>
<dbReference type="InterPro" id="IPR027417">
    <property type="entry name" value="P-loop_NTPase"/>
</dbReference>
<evidence type="ECO:0000259" key="9">
    <source>
        <dbReference type="PROSITE" id="PS50893"/>
    </source>
</evidence>
<dbReference type="RefSeq" id="WP_085545235.1">
    <property type="nucleotide sequence ID" value="NZ_FXBB01000030.1"/>
</dbReference>
<dbReference type="InterPro" id="IPR015853">
    <property type="entry name" value="ABC_transpr_FbpC"/>
</dbReference>
<keyword evidence="7" id="KW-0406">Ion transport</keyword>
<organism evidence="10 11">
    <name type="scientific">Dethiosulfovibrio salsuginis</name>
    <dbReference type="NCBI Taxonomy" id="561720"/>
    <lineage>
        <taxon>Bacteria</taxon>
        <taxon>Thermotogati</taxon>
        <taxon>Synergistota</taxon>
        <taxon>Synergistia</taxon>
        <taxon>Synergistales</taxon>
        <taxon>Dethiosulfovibrionaceae</taxon>
        <taxon>Dethiosulfovibrio</taxon>
    </lineage>
</organism>
<evidence type="ECO:0000256" key="5">
    <source>
        <dbReference type="ARBA" id="ARBA00022840"/>
    </source>
</evidence>
<dbReference type="InterPro" id="IPR003593">
    <property type="entry name" value="AAA+_ATPase"/>
</dbReference>
<keyword evidence="3" id="KW-0410">Iron transport</keyword>
<dbReference type="GO" id="GO:0016887">
    <property type="term" value="F:ATP hydrolysis activity"/>
    <property type="evidence" value="ECO:0007669"/>
    <property type="project" value="InterPro"/>
</dbReference>
<dbReference type="OrthoDB" id="9802264at2"/>
<gene>
    <name evidence="10" type="ORF">SAMN06275492_1307</name>
</gene>
<dbReference type="Gene3D" id="3.40.50.300">
    <property type="entry name" value="P-loop containing nucleotide triphosphate hydrolases"/>
    <property type="match status" value="1"/>
</dbReference>
<feature type="domain" description="ABC transporter" evidence="9">
    <location>
        <begin position="1"/>
        <end position="229"/>
    </location>
</feature>
<protein>
    <submittedName>
        <fullName evidence="10">Molybdate transport system ATP-binding protein</fullName>
    </submittedName>
</protein>
<evidence type="ECO:0000256" key="3">
    <source>
        <dbReference type="ARBA" id="ARBA00022496"/>
    </source>
</evidence>
<dbReference type="STRING" id="561720.SAMN06275492_1307"/>